<feature type="signal peptide" evidence="2">
    <location>
        <begin position="1"/>
        <end position="19"/>
    </location>
</feature>
<keyword evidence="4" id="KW-1185">Reference proteome</keyword>
<feature type="chain" id="PRO_5020488260" description="Lipoprotein" evidence="2">
    <location>
        <begin position="20"/>
        <end position="87"/>
    </location>
</feature>
<dbReference type="Proteomes" id="UP000295110">
    <property type="component" value="Unassembled WGS sequence"/>
</dbReference>
<feature type="region of interest" description="Disordered" evidence="1">
    <location>
        <begin position="66"/>
        <end position="87"/>
    </location>
</feature>
<evidence type="ECO:0000256" key="2">
    <source>
        <dbReference type="SAM" id="SignalP"/>
    </source>
</evidence>
<reference evidence="3 4" key="1">
    <citation type="submission" date="2019-03" db="EMBL/GenBank/DDBJ databases">
        <title>Genomic Encyclopedia of Type Strains, Phase IV (KMG-IV): sequencing the most valuable type-strain genomes for metagenomic binning, comparative biology and taxonomic classification.</title>
        <authorList>
            <person name="Goeker M."/>
        </authorList>
    </citation>
    <scope>NUCLEOTIDE SEQUENCE [LARGE SCALE GENOMIC DNA]</scope>
    <source>
        <strain evidence="3 4">DSM 654</strain>
    </source>
</reference>
<comment type="caution">
    <text evidence="3">The sequence shown here is derived from an EMBL/GenBank/DDBJ whole genome shotgun (WGS) entry which is preliminary data.</text>
</comment>
<evidence type="ECO:0000313" key="3">
    <source>
        <dbReference type="EMBL" id="TCV02008.1"/>
    </source>
</evidence>
<evidence type="ECO:0000313" key="4">
    <source>
        <dbReference type="Proteomes" id="UP000295110"/>
    </source>
</evidence>
<dbReference type="AlphaFoldDB" id="A0A4R3VEB7"/>
<dbReference type="PROSITE" id="PS51257">
    <property type="entry name" value="PROKAR_LIPOPROTEIN"/>
    <property type="match status" value="1"/>
</dbReference>
<evidence type="ECO:0008006" key="5">
    <source>
        <dbReference type="Google" id="ProtNLM"/>
    </source>
</evidence>
<accession>A0A4R3VEB7</accession>
<feature type="compositionally biased region" description="Polar residues" evidence="1">
    <location>
        <begin position="77"/>
        <end position="87"/>
    </location>
</feature>
<gene>
    <name evidence="3" type="ORF">EV671_100543</name>
</gene>
<protein>
    <recommendedName>
        <fullName evidence="5">Lipoprotein</fullName>
    </recommendedName>
</protein>
<keyword evidence="2" id="KW-0732">Signal</keyword>
<dbReference type="EMBL" id="SMBU01000005">
    <property type="protein sequence ID" value="TCV02008.1"/>
    <property type="molecule type" value="Genomic_DNA"/>
</dbReference>
<name>A0A4R3VEB7_ROSSA</name>
<organism evidence="3 4">
    <name type="scientific">Roseateles saccharophilus</name>
    <name type="common">Pseudomonas saccharophila</name>
    <dbReference type="NCBI Taxonomy" id="304"/>
    <lineage>
        <taxon>Bacteria</taxon>
        <taxon>Pseudomonadati</taxon>
        <taxon>Pseudomonadota</taxon>
        <taxon>Betaproteobacteria</taxon>
        <taxon>Burkholderiales</taxon>
        <taxon>Sphaerotilaceae</taxon>
        <taxon>Roseateles</taxon>
    </lineage>
</organism>
<sequence>MKRPLLLFLPLLLAACASAPSEPKQAAAVVSNDKDTICERETRTGTMLPTVRCRTAAQREAEKREVEAVSDGMRHSNPINTSQKAGP</sequence>
<proteinExistence type="predicted"/>
<evidence type="ECO:0000256" key="1">
    <source>
        <dbReference type="SAM" id="MobiDB-lite"/>
    </source>
</evidence>
<dbReference type="RefSeq" id="WP_165917483.1">
    <property type="nucleotide sequence ID" value="NZ_CBCSGL010000032.1"/>
</dbReference>